<organism evidence="1 2">
    <name type="scientific">Rhodococcus sacchari</name>
    <dbReference type="NCBI Taxonomy" id="2962047"/>
    <lineage>
        <taxon>Bacteria</taxon>
        <taxon>Bacillati</taxon>
        <taxon>Actinomycetota</taxon>
        <taxon>Actinomycetes</taxon>
        <taxon>Mycobacteriales</taxon>
        <taxon>Nocardiaceae</taxon>
        <taxon>Rhodococcus</taxon>
    </lineage>
</organism>
<reference evidence="1" key="1">
    <citation type="submission" date="2022-10" db="EMBL/GenBank/DDBJ databases">
        <title>Rhodococcus ferula Z13 complete genome.</title>
        <authorList>
            <person name="Long X."/>
            <person name="Zang M."/>
        </authorList>
    </citation>
    <scope>NUCLEOTIDE SEQUENCE</scope>
    <source>
        <strain evidence="1">Z13</strain>
    </source>
</reference>
<proteinExistence type="predicted"/>
<gene>
    <name evidence="1" type="ORF">OED52_12915</name>
</gene>
<dbReference type="Proteomes" id="UP001156484">
    <property type="component" value="Chromosome"/>
</dbReference>
<name>A0ACD4DC26_9NOCA</name>
<evidence type="ECO:0000313" key="1">
    <source>
        <dbReference type="EMBL" id="UYP17589.1"/>
    </source>
</evidence>
<dbReference type="EMBL" id="CP107551">
    <property type="protein sequence ID" value="UYP17589.1"/>
    <property type="molecule type" value="Genomic_DNA"/>
</dbReference>
<keyword evidence="2" id="KW-1185">Reference proteome</keyword>
<protein>
    <submittedName>
        <fullName evidence="1">Uncharacterized protein</fullName>
    </submittedName>
</protein>
<sequence length="68" mass="7382">MDRVASWWDGFELWLAGLSFVPQVALVMVVLVPACAGIAWLLDRAMAVAFALVGRGEDDSPADRTEDC</sequence>
<accession>A0ACD4DC26</accession>
<evidence type="ECO:0000313" key="2">
    <source>
        <dbReference type="Proteomes" id="UP001156484"/>
    </source>
</evidence>